<evidence type="ECO:0008006" key="3">
    <source>
        <dbReference type="Google" id="ProtNLM"/>
    </source>
</evidence>
<keyword evidence="2" id="KW-1185">Reference proteome</keyword>
<evidence type="ECO:0000313" key="1">
    <source>
        <dbReference type="EMBL" id="WMW64415.1"/>
    </source>
</evidence>
<dbReference type="RefSeq" id="WP_309540508.1">
    <property type="nucleotide sequence ID" value="NZ_CP133659.1"/>
</dbReference>
<dbReference type="Proteomes" id="UP001180616">
    <property type="component" value="Chromosome"/>
</dbReference>
<proteinExistence type="predicted"/>
<reference evidence="1" key="1">
    <citation type="submission" date="2023-09" db="EMBL/GenBank/DDBJ databases">
        <authorList>
            <consortium name="CW5 consortium"/>
            <person name="Lu C.-W."/>
        </authorList>
    </citation>
    <scope>NUCLEOTIDE SEQUENCE</scope>
    <source>
        <strain evidence="1">KPS</strain>
    </source>
</reference>
<evidence type="ECO:0000313" key="2">
    <source>
        <dbReference type="Proteomes" id="UP001180616"/>
    </source>
</evidence>
<name>A0ABY9QY08_9BACT</name>
<accession>A0ABY9QY08</accession>
<protein>
    <recommendedName>
        <fullName evidence="3">MazG nucleotide pyrophosphohydrolase domain-containing protein</fullName>
    </recommendedName>
</protein>
<sequence>MISIEDRELFERLVQAKGRENQLNQAIEELCELAVAIRHYIRGRRGSRHAMLKEVADVSIMLDQLLCILGEPDKWHDQDTESLLRSFAAVRAGELARLRERLDSGELA</sequence>
<organism evidence="1 2">
    <name type="scientific">Nitratidesulfovibrio liaohensis</name>
    <dbReference type="NCBI Taxonomy" id="2604158"/>
    <lineage>
        <taxon>Bacteria</taxon>
        <taxon>Pseudomonadati</taxon>
        <taxon>Thermodesulfobacteriota</taxon>
        <taxon>Desulfovibrionia</taxon>
        <taxon>Desulfovibrionales</taxon>
        <taxon>Desulfovibrionaceae</taxon>
        <taxon>Nitratidesulfovibrio</taxon>
    </lineage>
</organism>
<gene>
    <name evidence="1" type="ORF">KPS_002428</name>
</gene>
<dbReference type="EMBL" id="CP133659">
    <property type="protein sequence ID" value="WMW64415.1"/>
    <property type="molecule type" value="Genomic_DNA"/>
</dbReference>